<gene>
    <name evidence="2" type="primary">sixA_2</name>
    <name evidence="2" type="ORF">SJAV_25200</name>
</gene>
<name>A0AAT9GVB2_9CREN</name>
<accession>A0AAT9GVB2</accession>
<dbReference type="CDD" id="cd07067">
    <property type="entry name" value="HP_PGM_like"/>
    <property type="match status" value="1"/>
</dbReference>
<evidence type="ECO:0000313" key="2">
    <source>
        <dbReference type="EMBL" id="BFH74576.1"/>
    </source>
</evidence>
<dbReference type="GO" id="GO:0101006">
    <property type="term" value="F:protein histidine phosphatase activity"/>
    <property type="evidence" value="ECO:0007669"/>
    <property type="project" value="InterPro"/>
</dbReference>
<dbReference type="InterPro" id="IPR029033">
    <property type="entry name" value="His_PPase_superfam"/>
</dbReference>
<dbReference type="PANTHER" id="PTHR20935:SF0">
    <property type="entry name" value="SERINE_THREONINE-PROTEIN PHOSPHATASE PGAM5, MITOCHONDRIAL"/>
    <property type="match status" value="1"/>
</dbReference>
<dbReference type="SMART" id="SM00855">
    <property type="entry name" value="PGAM"/>
    <property type="match status" value="1"/>
</dbReference>
<dbReference type="InterPro" id="IPR051021">
    <property type="entry name" value="Mito_Ser/Thr_phosphatase"/>
</dbReference>
<reference evidence="2" key="1">
    <citation type="submission" date="2024-03" db="EMBL/GenBank/DDBJ databases">
        <title>Complete genome sequence of Sulfurisphaera javensis strain KD-1.</title>
        <authorList>
            <person name="Sakai H."/>
            <person name="Nur N."/>
            <person name="Suwanto A."/>
            <person name="Kurosawa N."/>
        </authorList>
    </citation>
    <scope>NUCLEOTIDE SEQUENCE</scope>
    <source>
        <strain evidence="2">KD-1</strain>
    </source>
</reference>
<dbReference type="Gene3D" id="3.40.50.1240">
    <property type="entry name" value="Phosphoglycerate mutase-like"/>
    <property type="match status" value="1"/>
</dbReference>
<keyword evidence="1" id="KW-0378">Hydrolase</keyword>
<dbReference type="GeneID" id="92355478"/>
<organism evidence="2">
    <name type="scientific">Sulfurisphaera javensis</name>
    <dbReference type="NCBI Taxonomy" id="2049879"/>
    <lineage>
        <taxon>Archaea</taxon>
        <taxon>Thermoproteota</taxon>
        <taxon>Thermoprotei</taxon>
        <taxon>Sulfolobales</taxon>
        <taxon>Sulfolobaceae</taxon>
        <taxon>Sulfurisphaera</taxon>
    </lineage>
</organism>
<dbReference type="InterPro" id="IPR013078">
    <property type="entry name" value="His_Pase_superF_clade-1"/>
</dbReference>
<evidence type="ECO:0000256" key="1">
    <source>
        <dbReference type="ARBA" id="ARBA00022801"/>
    </source>
</evidence>
<dbReference type="KEGG" id="sjv:SJAV_25200"/>
<protein>
    <submittedName>
        <fullName evidence="2">Phosphohistidine phosphatase SixA</fullName>
    </submittedName>
</protein>
<dbReference type="Pfam" id="PF00300">
    <property type="entry name" value="His_Phos_1"/>
    <property type="match status" value="1"/>
</dbReference>
<dbReference type="InterPro" id="IPR004449">
    <property type="entry name" value="SixA"/>
</dbReference>
<dbReference type="SUPFAM" id="SSF53254">
    <property type="entry name" value="Phosphoglycerate mutase-like"/>
    <property type="match status" value="1"/>
</dbReference>
<dbReference type="GO" id="GO:0005737">
    <property type="term" value="C:cytoplasm"/>
    <property type="evidence" value="ECO:0007669"/>
    <property type="project" value="InterPro"/>
</dbReference>
<sequence>MITFLIVRHGEAEPKIEGIDDKDRKLVKKGVKQMKRIANFLDEMGYKINNVISSPYVRAYQSAEAILDKLKVDDIKIETYDDLIPDKDPSSFAEKIKEFQDDTIILLVGHEPYLSNLIKLLTGASVELKKGGLAIIDYDLKEGKGTLKMLLTQKVLKLI</sequence>
<dbReference type="RefSeq" id="WP_369610075.1">
    <property type="nucleotide sequence ID" value="NZ_AP031322.1"/>
</dbReference>
<dbReference type="NCBIfam" id="TIGR00249">
    <property type="entry name" value="sixA"/>
    <property type="match status" value="1"/>
</dbReference>
<dbReference type="EMBL" id="AP031322">
    <property type="protein sequence ID" value="BFH74576.1"/>
    <property type="molecule type" value="Genomic_DNA"/>
</dbReference>
<dbReference type="AlphaFoldDB" id="A0AAT9GVB2"/>
<proteinExistence type="predicted"/>
<dbReference type="PANTHER" id="PTHR20935">
    <property type="entry name" value="PHOSPHOGLYCERATE MUTASE-RELATED"/>
    <property type="match status" value="1"/>
</dbReference>